<dbReference type="InterPro" id="IPR011990">
    <property type="entry name" value="TPR-like_helical_dom_sf"/>
</dbReference>
<dbReference type="CDD" id="cd06170">
    <property type="entry name" value="LuxR_C_like"/>
    <property type="match status" value="1"/>
</dbReference>
<comment type="caution">
    <text evidence="5">The sequence shown here is derived from an EMBL/GenBank/DDBJ whole genome shotgun (WGS) entry which is preliminary data.</text>
</comment>
<dbReference type="GO" id="GO:0005524">
    <property type="term" value="F:ATP binding"/>
    <property type="evidence" value="ECO:0007669"/>
    <property type="project" value="UniProtKB-KW"/>
</dbReference>
<accession>A0A1V8ZXN2</accession>
<dbReference type="GO" id="GO:0004016">
    <property type="term" value="F:adenylate cyclase activity"/>
    <property type="evidence" value="ECO:0007669"/>
    <property type="project" value="TreeGrafter"/>
</dbReference>
<dbReference type="Pfam" id="PF00196">
    <property type="entry name" value="GerE"/>
    <property type="match status" value="1"/>
</dbReference>
<dbReference type="GO" id="GO:0003677">
    <property type="term" value="F:DNA binding"/>
    <property type="evidence" value="ECO:0007669"/>
    <property type="project" value="InterPro"/>
</dbReference>
<organism evidence="5 6">
    <name type="scientific">Saccharomonospora piscinae</name>
    <dbReference type="NCBI Taxonomy" id="687388"/>
    <lineage>
        <taxon>Bacteria</taxon>
        <taxon>Bacillati</taxon>
        <taxon>Actinomycetota</taxon>
        <taxon>Actinomycetes</taxon>
        <taxon>Pseudonocardiales</taxon>
        <taxon>Pseudonocardiaceae</taxon>
        <taxon>Saccharomonospora</taxon>
    </lineage>
</organism>
<gene>
    <name evidence="5" type="ORF">B1813_22525</name>
</gene>
<evidence type="ECO:0000259" key="4">
    <source>
        <dbReference type="PROSITE" id="PS50043"/>
    </source>
</evidence>
<keyword evidence="1" id="KW-0547">Nucleotide-binding</keyword>
<keyword evidence="2" id="KW-0067">ATP-binding</keyword>
<dbReference type="PANTHER" id="PTHR16305">
    <property type="entry name" value="TESTICULAR SOLUBLE ADENYLYL CYCLASE"/>
    <property type="match status" value="1"/>
</dbReference>
<reference evidence="5 6" key="1">
    <citation type="submission" date="2017-02" db="EMBL/GenBank/DDBJ databases">
        <title>Draft genome of Saccharomonospora sp. 154.</title>
        <authorList>
            <person name="Alonso-Carmona G.S."/>
            <person name="De La Haba R."/>
            <person name="Vera-Gargallo B."/>
            <person name="Sandoval-Trujillo A.H."/>
            <person name="Ramirez-Duran N."/>
            <person name="Ventosa A."/>
        </authorList>
    </citation>
    <scope>NUCLEOTIDE SEQUENCE [LARGE SCALE GENOMIC DNA]</scope>
    <source>
        <strain evidence="5 6">LRS4.154</strain>
    </source>
</reference>
<dbReference type="SMART" id="SM00421">
    <property type="entry name" value="HTH_LUXR"/>
    <property type="match status" value="1"/>
</dbReference>
<evidence type="ECO:0000313" key="6">
    <source>
        <dbReference type="Proteomes" id="UP000192591"/>
    </source>
</evidence>
<dbReference type="Pfam" id="PF13191">
    <property type="entry name" value="AAA_16"/>
    <property type="match status" value="1"/>
</dbReference>
<dbReference type="InterPro" id="IPR000792">
    <property type="entry name" value="Tscrpt_reg_LuxR_C"/>
</dbReference>
<evidence type="ECO:0000313" key="5">
    <source>
        <dbReference type="EMBL" id="OQO89679.1"/>
    </source>
</evidence>
<dbReference type="InterPro" id="IPR016032">
    <property type="entry name" value="Sig_transdc_resp-reg_C-effctor"/>
</dbReference>
<dbReference type="GO" id="GO:0006355">
    <property type="term" value="P:regulation of DNA-templated transcription"/>
    <property type="evidence" value="ECO:0007669"/>
    <property type="project" value="InterPro"/>
</dbReference>
<proteinExistence type="predicted"/>
<dbReference type="Gene3D" id="1.10.10.10">
    <property type="entry name" value="Winged helix-like DNA-binding domain superfamily/Winged helix DNA-binding domain"/>
    <property type="match status" value="1"/>
</dbReference>
<dbReference type="PRINTS" id="PR00038">
    <property type="entry name" value="HTHLUXR"/>
</dbReference>
<feature type="region of interest" description="Disordered" evidence="3">
    <location>
        <begin position="839"/>
        <end position="873"/>
    </location>
</feature>
<dbReference type="PANTHER" id="PTHR16305:SF35">
    <property type="entry name" value="TRANSCRIPTIONAL ACTIVATOR DOMAIN"/>
    <property type="match status" value="1"/>
</dbReference>
<evidence type="ECO:0000256" key="3">
    <source>
        <dbReference type="SAM" id="MobiDB-lite"/>
    </source>
</evidence>
<dbReference type="SUPFAM" id="SSF46894">
    <property type="entry name" value="C-terminal effector domain of the bipartite response regulators"/>
    <property type="match status" value="1"/>
</dbReference>
<dbReference type="Proteomes" id="UP000192591">
    <property type="component" value="Unassembled WGS sequence"/>
</dbReference>
<dbReference type="InterPro" id="IPR036388">
    <property type="entry name" value="WH-like_DNA-bd_sf"/>
</dbReference>
<protein>
    <recommendedName>
        <fullName evidence="4">HTH luxR-type domain-containing protein</fullName>
    </recommendedName>
</protein>
<feature type="domain" description="HTH luxR-type" evidence="4">
    <location>
        <begin position="867"/>
        <end position="932"/>
    </location>
</feature>
<dbReference type="GO" id="GO:0005737">
    <property type="term" value="C:cytoplasm"/>
    <property type="evidence" value="ECO:0007669"/>
    <property type="project" value="TreeGrafter"/>
</dbReference>
<dbReference type="EMBL" id="MWIH01000009">
    <property type="protein sequence ID" value="OQO89679.1"/>
    <property type="molecule type" value="Genomic_DNA"/>
</dbReference>
<dbReference type="RefSeq" id="WP_176218364.1">
    <property type="nucleotide sequence ID" value="NZ_MWIH01000009.1"/>
</dbReference>
<dbReference type="Gene3D" id="1.25.40.10">
    <property type="entry name" value="Tetratricopeptide repeat domain"/>
    <property type="match status" value="1"/>
</dbReference>
<keyword evidence="6" id="KW-1185">Reference proteome</keyword>
<feature type="region of interest" description="Disordered" evidence="3">
    <location>
        <begin position="929"/>
        <end position="963"/>
    </location>
</feature>
<dbReference type="STRING" id="1962155.B1813_22525"/>
<evidence type="ECO:0000256" key="2">
    <source>
        <dbReference type="ARBA" id="ARBA00022840"/>
    </source>
</evidence>
<sequence length="963" mass="104635">MLVERRRELGLLDTLFAEADAGRGQVALVDGVVASGKTELLRTFAEQRGDGVVTLATGGARSQRYRPFGSIRPLVSALPLASSRTEALLRHLDGRDGNDPTASHTFDVAHSLLQLVLEVSENAPLLITLDDAQHIDAQSMECVLHIANHIRSARVMLLLAEAAYGGPISSGYRIELIRQANFRRLSLALLSPDGVKELLEQHVDPSVAHQHAPACHAVSAGNPLLVRALVEDQPDEPHAMSVVGPQRSPSVGDTFRQAVMTCLERSGHGVVDIAQAIAVLGRDCTVDRVGSLLGQRSTEVERAFRTLRLAGCLGEREFKDSLFRQAVLDSIELTELARLHRSAASVIHAAEADIASVAGHLVAAGGVPDEWAVTRLIEAAEAALRADAPDRAIEYLEHALAGCGHDATGTKLRLLLLGAHWRANPSHGIRHVAKLSPHRYRGELDVEQSAILLRLLLWEGRIHEVRTVLDRLSETCRSGQDTAGGSLEYTGAWLRHTCPELAERWAELNGESDTATEPEPSPTSWWTKASVALHAVLTGTPDGSPAANAESVLQATALGDRTIEPVWHALWTLIHADRLDSALQWCDPLLAEAKARKATWWEAMFSACRAEIALRYGELPVAARYASRALSIAGTEGWGIGIGQPLSVLMNVGTATADHDAVQDHLRQDVPAAMFRTGYCLPYLRARGRYYLANEWWDAALEDFQHCGELTAQWGFEAPALAPWRTDAAEVYLRLGEPARARELAEEQLDRVGKSSPRARGVALRIIATTLDDVPRLRLLKDTVELLQASGDRLELAHALFELSRAHQALGQSAKARMVSHRGSRLVQACRMETSCGEVEPSGKVAGRGRSRSVASVPSSEAARRTTTKPTAQLTPSEQRVAALAAVGYTNREISARLHITVSTVEQHLTKIFRKLRVTRRTDLPADLPLGVEEPGKPSVQPLLSPPTMQVAVKRRSMTADTA</sequence>
<name>A0A1V8ZXN2_SACPI</name>
<dbReference type="InterPro" id="IPR041664">
    <property type="entry name" value="AAA_16"/>
</dbReference>
<dbReference type="PROSITE" id="PS50043">
    <property type="entry name" value="HTH_LUXR_2"/>
    <property type="match status" value="1"/>
</dbReference>
<dbReference type="SUPFAM" id="SSF48452">
    <property type="entry name" value="TPR-like"/>
    <property type="match status" value="1"/>
</dbReference>
<dbReference type="AlphaFoldDB" id="A0A1V8ZXN2"/>
<evidence type="ECO:0000256" key="1">
    <source>
        <dbReference type="ARBA" id="ARBA00022741"/>
    </source>
</evidence>